<name>A0ABW5JW62_9FLAO</name>
<dbReference type="EMBL" id="JBHULM010000001">
    <property type="protein sequence ID" value="MFD2540766.1"/>
    <property type="molecule type" value="Genomic_DNA"/>
</dbReference>
<comment type="caution">
    <text evidence="1">The sequence shown here is derived from an EMBL/GenBank/DDBJ whole genome shotgun (WGS) entry which is preliminary data.</text>
</comment>
<organism evidence="1 2">
    <name type="scientific">Lacinutrix gracilariae</name>
    <dbReference type="NCBI Taxonomy" id="1747198"/>
    <lineage>
        <taxon>Bacteria</taxon>
        <taxon>Pseudomonadati</taxon>
        <taxon>Bacteroidota</taxon>
        <taxon>Flavobacteriia</taxon>
        <taxon>Flavobacteriales</taxon>
        <taxon>Flavobacteriaceae</taxon>
        <taxon>Lacinutrix</taxon>
    </lineage>
</organism>
<keyword evidence="2" id="KW-1185">Reference proteome</keyword>
<evidence type="ECO:0000313" key="2">
    <source>
        <dbReference type="Proteomes" id="UP001597467"/>
    </source>
</evidence>
<dbReference type="Proteomes" id="UP001597467">
    <property type="component" value="Unassembled WGS sequence"/>
</dbReference>
<dbReference type="RefSeq" id="WP_379899817.1">
    <property type="nucleotide sequence ID" value="NZ_JBHULM010000001.1"/>
</dbReference>
<proteinExistence type="predicted"/>
<evidence type="ECO:0000313" key="1">
    <source>
        <dbReference type="EMBL" id="MFD2540766.1"/>
    </source>
</evidence>
<sequence length="116" mass="12653">MIKVLHFIVFCITLSTYAQNGINYKAVIKDDLGNVVANDLIVVQFQILQGVGMTNVYQETHTPTTDVNGLIIVNIGEGTTSDVFTDIDWRTDNHFINVQINAGAGIRIKGSGVTTI</sequence>
<gene>
    <name evidence="1" type="ORF">ACFSSB_00430</name>
</gene>
<accession>A0ABW5JW62</accession>
<protein>
    <submittedName>
        <fullName evidence="1">Uncharacterized protein</fullName>
    </submittedName>
</protein>
<reference evidence="2" key="1">
    <citation type="journal article" date="2019" name="Int. J. Syst. Evol. Microbiol.">
        <title>The Global Catalogue of Microorganisms (GCM) 10K type strain sequencing project: providing services to taxonomists for standard genome sequencing and annotation.</title>
        <authorList>
            <consortium name="The Broad Institute Genomics Platform"/>
            <consortium name="The Broad Institute Genome Sequencing Center for Infectious Disease"/>
            <person name="Wu L."/>
            <person name="Ma J."/>
        </authorList>
    </citation>
    <scope>NUCLEOTIDE SEQUENCE [LARGE SCALE GENOMIC DNA]</scope>
    <source>
        <strain evidence="2">KCTC 42808</strain>
    </source>
</reference>